<protein>
    <submittedName>
        <fullName evidence="3">Uncharacterized protein</fullName>
    </submittedName>
</protein>
<name>A0ABT0PHM8_9GAMM</name>
<accession>A0ABT0PHM8</accession>
<feature type="compositionally biased region" description="Polar residues" evidence="2">
    <location>
        <begin position="24"/>
        <end position="58"/>
    </location>
</feature>
<reference evidence="3 4" key="1">
    <citation type="submission" date="2022-05" db="EMBL/GenBank/DDBJ databases">
        <authorList>
            <person name="Park J.-S."/>
        </authorList>
    </citation>
    <scope>NUCLEOTIDE SEQUENCE [LARGE SCALE GENOMIC DNA]</scope>
    <source>
        <strain evidence="3 4">2012CJ34-2</strain>
    </source>
</reference>
<evidence type="ECO:0000313" key="3">
    <source>
        <dbReference type="EMBL" id="MCL6269998.1"/>
    </source>
</evidence>
<organism evidence="3 4">
    <name type="scientific">Parendozoicomonas callyspongiae</name>
    <dbReference type="NCBI Taxonomy" id="2942213"/>
    <lineage>
        <taxon>Bacteria</taxon>
        <taxon>Pseudomonadati</taxon>
        <taxon>Pseudomonadota</taxon>
        <taxon>Gammaproteobacteria</taxon>
        <taxon>Oceanospirillales</taxon>
        <taxon>Endozoicomonadaceae</taxon>
        <taxon>Parendozoicomonas</taxon>
    </lineage>
</organism>
<evidence type="ECO:0000313" key="4">
    <source>
        <dbReference type="Proteomes" id="UP001203338"/>
    </source>
</evidence>
<comment type="caution">
    <text evidence="3">The sequence shown here is derived from an EMBL/GenBank/DDBJ whole genome shotgun (WGS) entry which is preliminary data.</text>
</comment>
<keyword evidence="4" id="KW-1185">Reference proteome</keyword>
<keyword evidence="1" id="KW-0175">Coiled coil</keyword>
<dbReference type="Proteomes" id="UP001203338">
    <property type="component" value="Unassembled WGS sequence"/>
</dbReference>
<dbReference type="EMBL" id="JAMFLX010000009">
    <property type="protein sequence ID" value="MCL6269998.1"/>
    <property type="molecule type" value="Genomic_DNA"/>
</dbReference>
<dbReference type="RefSeq" id="WP_249699136.1">
    <property type="nucleotide sequence ID" value="NZ_JAMFLX010000009.1"/>
</dbReference>
<evidence type="ECO:0000256" key="1">
    <source>
        <dbReference type="SAM" id="Coils"/>
    </source>
</evidence>
<feature type="region of interest" description="Disordered" evidence="2">
    <location>
        <begin position="1"/>
        <end position="77"/>
    </location>
</feature>
<sequence>MAGIDRGVSGQQPIRPADAKQLQRTEQTGQSDSPQTTKTDNLSVSHTQGQQKTGNKTHLGNIPSPDPSASNYLSSQNPTDLKTLLANVNAEVTQTQEEFAISNAKAKETEVKEAQEARQKATAKAAEDKKELEKLTEEKEAAQKDSKCIDVKVTLVTVLTLGGIKHNSWYDKQMEAKANAELKIATIELQEQGLIDIPAPTLPPIINDISKNYSELQTWLKTVPEAQQYRESHASGPDRKQILETKALAQRISDMGEEGQKLLEAVKNSDSRADFYKEALLIYAESGSPSSSSQNNILGNLQVTETETVTGTVETGNISGTDTPPAETNSISDDLAWQREMAALMNAQEEEMNEIISQLEQAEQAIVGAAQDGQDIASLRFTSI</sequence>
<feature type="coiled-coil region" evidence="1">
    <location>
        <begin position="342"/>
        <end position="372"/>
    </location>
</feature>
<feature type="coiled-coil region" evidence="1">
    <location>
        <begin position="104"/>
        <end position="190"/>
    </location>
</feature>
<proteinExistence type="predicted"/>
<gene>
    <name evidence="3" type="ORF">M3P05_08615</name>
</gene>
<feature type="compositionally biased region" description="Polar residues" evidence="2">
    <location>
        <begin position="67"/>
        <end position="77"/>
    </location>
</feature>
<evidence type="ECO:0000256" key="2">
    <source>
        <dbReference type="SAM" id="MobiDB-lite"/>
    </source>
</evidence>